<reference evidence="15 16" key="1">
    <citation type="submission" date="2019-02" db="EMBL/GenBank/DDBJ databases">
        <title>Deep-cultivation of Planctomycetes and their phenomic and genomic characterization uncovers novel biology.</title>
        <authorList>
            <person name="Wiegand S."/>
            <person name="Jogler M."/>
            <person name="Boedeker C."/>
            <person name="Pinto D."/>
            <person name="Vollmers J."/>
            <person name="Rivas-Marin E."/>
            <person name="Kohn T."/>
            <person name="Peeters S.H."/>
            <person name="Heuer A."/>
            <person name="Rast P."/>
            <person name="Oberbeckmann S."/>
            <person name="Bunk B."/>
            <person name="Jeske O."/>
            <person name="Meyerdierks A."/>
            <person name="Storesund J.E."/>
            <person name="Kallscheuer N."/>
            <person name="Luecker S."/>
            <person name="Lage O.M."/>
            <person name="Pohl T."/>
            <person name="Merkel B.J."/>
            <person name="Hornburger P."/>
            <person name="Mueller R.-W."/>
            <person name="Bruemmer F."/>
            <person name="Labrenz M."/>
            <person name="Spormann A.M."/>
            <person name="Op Den Camp H."/>
            <person name="Overmann J."/>
            <person name="Amann R."/>
            <person name="Jetten M.S.M."/>
            <person name="Mascher T."/>
            <person name="Medema M.H."/>
            <person name="Devos D.P."/>
            <person name="Kaster A.-K."/>
            <person name="Ovreas L."/>
            <person name="Rohde M."/>
            <person name="Galperin M.Y."/>
            <person name="Jogler C."/>
        </authorList>
    </citation>
    <scope>NUCLEOTIDE SEQUENCE [LARGE SCALE GENOMIC DNA]</scope>
    <source>
        <strain evidence="15 16">Pan14r</strain>
    </source>
</reference>
<name>A0A5C5Y8K6_9PLAN</name>
<keyword evidence="10" id="KW-0408">Iron</keyword>
<sequence length="176" mass="19085">MQSDQDGTSSDSDSPDDPMTAKPSRKRLFGPGAYLFAGCLGLLAGVGTFTFGYGKGASYLSNDPKTCVNCHVMQGHMDSWQQSSHHHVAVCNDCHLPHHPIGKWVTKADNGFFHSLAFTTGGFKDPIRIKPRNRRVTQGTCVHCHESVVHSMLPDAAGRDMQSCVHCHADVGHAGR</sequence>
<evidence type="ECO:0000256" key="5">
    <source>
        <dbReference type="ARBA" id="ARBA00022617"/>
    </source>
</evidence>
<evidence type="ECO:0000259" key="14">
    <source>
        <dbReference type="Pfam" id="PF03264"/>
    </source>
</evidence>
<dbReference type="InterPro" id="IPR036280">
    <property type="entry name" value="Multihaem_cyt_sf"/>
</dbReference>
<dbReference type="AlphaFoldDB" id="A0A5C5Y8K6"/>
<comment type="subcellular location">
    <subcellularLocation>
        <location evidence="1">Cell membrane</location>
    </subcellularLocation>
</comment>
<proteinExistence type="inferred from homology"/>
<keyword evidence="3" id="KW-0813">Transport</keyword>
<dbReference type="InterPro" id="IPR017571">
    <property type="entry name" value="NrfH"/>
</dbReference>
<dbReference type="PANTHER" id="PTHR30333:SF1">
    <property type="entry name" value="CYTOCHROME C-TYPE PROTEIN NAPC"/>
    <property type="match status" value="1"/>
</dbReference>
<dbReference type="GO" id="GO:0009055">
    <property type="term" value="F:electron transfer activity"/>
    <property type="evidence" value="ECO:0007669"/>
    <property type="project" value="TreeGrafter"/>
</dbReference>
<organism evidence="15 16">
    <name type="scientific">Crateriforma conspicua</name>
    <dbReference type="NCBI Taxonomy" id="2527996"/>
    <lineage>
        <taxon>Bacteria</taxon>
        <taxon>Pseudomonadati</taxon>
        <taxon>Planctomycetota</taxon>
        <taxon>Planctomycetia</taxon>
        <taxon>Planctomycetales</taxon>
        <taxon>Planctomycetaceae</taxon>
        <taxon>Crateriforma</taxon>
    </lineage>
</organism>
<evidence type="ECO:0000256" key="11">
    <source>
        <dbReference type="ARBA" id="ARBA00023136"/>
    </source>
</evidence>
<evidence type="ECO:0000256" key="10">
    <source>
        <dbReference type="ARBA" id="ARBA00023004"/>
    </source>
</evidence>
<keyword evidence="4" id="KW-1003">Cell membrane</keyword>
<dbReference type="GO" id="GO:0009061">
    <property type="term" value="P:anaerobic respiration"/>
    <property type="evidence" value="ECO:0007669"/>
    <property type="project" value="TreeGrafter"/>
</dbReference>
<gene>
    <name evidence="15" type="primary">nrfH_2</name>
    <name evidence="15" type="ORF">Pan14r_29020</name>
</gene>
<evidence type="ECO:0000256" key="9">
    <source>
        <dbReference type="ARBA" id="ARBA00022989"/>
    </source>
</evidence>
<dbReference type="NCBIfam" id="TIGR03153">
    <property type="entry name" value="cytochr_NrfH"/>
    <property type="match status" value="1"/>
</dbReference>
<dbReference type="GO" id="GO:0005886">
    <property type="term" value="C:plasma membrane"/>
    <property type="evidence" value="ECO:0007669"/>
    <property type="project" value="UniProtKB-SubCell"/>
</dbReference>
<feature type="transmembrane region" description="Helical" evidence="13">
    <location>
        <begin position="33"/>
        <end position="53"/>
    </location>
</feature>
<feature type="compositionally biased region" description="Low complexity" evidence="12">
    <location>
        <begin position="1"/>
        <end position="20"/>
    </location>
</feature>
<dbReference type="InterPro" id="IPR038266">
    <property type="entry name" value="NapC/NirT_cytc_sf"/>
</dbReference>
<evidence type="ECO:0000256" key="7">
    <source>
        <dbReference type="ARBA" id="ARBA00022723"/>
    </source>
</evidence>
<comment type="similarity">
    <text evidence="2">Belongs to the NapC/NirT/NrfH family.</text>
</comment>
<evidence type="ECO:0000256" key="13">
    <source>
        <dbReference type="SAM" id="Phobius"/>
    </source>
</evidence>
<dbReference type="GO" id="GO:0022900">
    <property type="term" value="P:electron transport chain"/>
    <property type="evidence" value="ECO:0007669"/>
    <property type="project" value="InterPro"/>
</dbReference>
<dbReference type="Proteomes" id="UP000317238">
    <property type="component" value="Unassembled WGS sequence"/>
</dbReference>
<dbReference type="Gene3D" id="1.10.3820.10">
    <property type="entry name" value="Di-heme elbow motif domain"/>
    <property type="match status" value="1"/>
</dbReference>
<keyword evidence="11 13" id="KW-0472">Membrane</keyword>
<keyword evidence="9 13" id="KW-1133">Transmembrane helix</keyword>
<dbReference type="InterPro" id="IPR051174">
    <property type="entry name" value="Cytochrome_c-type_ET"/>
</dbReference>
<keyword evidence="5" id="KW-0349">Heme</keyword>
<accession>A0A5C5Y8K6</accession>
<comment type="caution">
    <text evidence="15">The sequence shown here is derived from an EMBL/GenBank/DDBJ whole genome shotgun (WGS) entry which is preliminary data.</text>
</comment>
<dbReference type="InterPro" id="IPR005126">
    <property type="entry name" value="NapC/NirT_cyt_c_N"/>
</dbReference>
<feature type="domain" description="NapC/NirT cytochrome c N-terminal" evidence="14">
    <location>
        <begin position="44"/>
        <end position="109"/>
    </location>
</feature>
<keyword evidence="7" id="KW-0479">Metal-binding</keyword>
<keyword evidence="16" id="KW-1185">Reference proteome</keyword>
<dbReference type="PANTHER" id="PTHR30333">
    <property type="entry name" value="CYTOCHROME C-TYPE PROTEIN"/>
    <property type="match status" value="1"/>
</dbReference>
<evidence type="ECO:0000256" key="2">
    <source>
        <dbReference type="ARBA" id="ARBA00007395"/>
    </source>
</evidence>
<evidence type="ECO:0000256" key="8">
    <source>
        <dbReference type="ARBA" id="ARBA00022982"/>
    </source>
</evidence>
<evidence type="ECO:0000256" key="3">
    <source>
        <dbReference type="ARBA" id="ARBA00022448"/>
    </source>
</evidence>
<evidence type="ECO:0000256" key="4">
    <source>
        <dbReference type="ARBA" id="ARBA00022475"/>
    </source>
</evidence>
<keyword evidence="6 13" id="KW-0812">Transmembrane</keyword>
<dbReference type="GO" id="GO:0046872">
    <property type="term" value="F:metal ion binding"/>
    <property type="evidence" value="ECO:0007669"/>
    <property type="project" value="UniProtKB-KW"/>
</dbReference>
<protein>
    <submittedName>
        <fullName evidence="15">Cytochrome c-type protein NrfH</fullName>
    </submittedName>
</protein>
<feature type="region of interest" description="Disordered" evidence="12">
    <location>
        <begin position="1"/>
        <end position="25"/>
    </location>
</feature>
<dbReference type="Pfam" id="PF03264">
    <property type="entry name" value="Cytochrom_NNT"/>
    <property type="match status" value="1"/>
</dbReference>
<evidence type="ECO:0000313" key="16">
    <source>
        <dbReference type="Proteomes" id="UP000317238"/>
    </source>
</evidence>
<evidence type="ECO:0000313" key="15">
    <source>
        <dbReference type="EMBL" id="TWT70595.1"/>
    </source>
</evidence>
<dbReference type="SUPFAM" id="SSF48695">
    <property type="entry name" value="Multiheme cytochromes"/>
    <property type="match status" value="1"/>
</dbReference>
<evidence type="ECO:0000256" key="6">
    <source>
        <dbReference type="ARBA" id="ARBA00022692"/>
    </source>
</evidence>
<evidence type="ECO:0000256" key="12">
    <source>
        <dbReference type="SAM" id="MobiDB-lite"/>
    </source>
</evidence>
<dbReference type="EMBL" id="SJPL01000001">
    <property type="protein sequence ID" value="TWT70595.1"/>
    <property type="molecule type" value="Genomic_DNA"/>
</dbReference>
<keyword evidence="8" id="KW-0249">Electron transport</keyword>
<evidence type="ECO:0000256" key="1">
    <source>
        <dbReference type="ARBA" id="ARBA00004236"/>
    </source>
</evidence>